<dbReference type="InterPro" id="IPR036322">
    <property type="entry name" value="WD40_repeat_dom_sf"/>
</dbReference>
<dbReference type="InterPro" id="IPR015943">
    <property type="entry name" value="WD40/YVTN_repeat-like_dom_sf"/>
</dbReference>
<dbReference type="EMBL" id="WJXA01000013">
    <property type="protein sequence ID" value="KAF7119730.1"/>
    <property type="molecule type" value="Genomic_DNA"/>
</dbReference>
<dbReference type="InterPro" id="IPR028021">
    <property type="entry name" value="Katanin_C-terminal"/>
</dbReference>
<dbReference type="PROSITE" id="PS00678">
    <property type="entry name" value="WD_REPEATS_1"/>
    <property type="match status" value="2"/>
</dbReference>
<protein>
    <recommendedName>
        <fullName evidence="8">Katanin p80 WD40 repeat-containing subunit B1 homolog</fullName>
    </recommendedName>
</protein>
<evidence type="ECO:0000256" key="9">
    <source>
        <dbReference type="PROSITE-ProRule" id="PRU00035"/>
    </source>
</evidence>
<evidence type="ECO:0000256" key="5">
    <source>
        <dbReference type="ARBA" id="ARBA00022737"/>
    </source>
</evidence>
<organism evidence="14 15">
    <name type="scientific">Rhododendron simsii</name>
    <name type="common">Sims's rhododendron</name>
    <dbReference type="NCBI Taxonomy" id="118357"/>
    <lineage>
        <taxon>Eukaryota</taxon>
        <taxon>Viridiplantae</taxon>
        <taxon>Streptophyta</taxon>
        <taxon>Embryophyta</taxon>
        <taxon>Tracheophyta</taxon>
        <taxon>Spermatophyta</taxon>
        <taxon>Magnoliopsida</taxon>
        <taxon>eudicotyledons</taxon>
        <taxon>Gunneridae</taxon>
        <taxon>Pentapetalae</taxon>
        <taxon>asterids</taxon>
        <taxon>Ericales</taxon>
        <taxon>Ericaceae</taxon>
        <taxon>Ericoideae</taxon>
        <taxon>Rhodoreae</taxon>
        <taxon>Rhododendron</taxon>
    </lineage>
</organism>
<dbReference type="PROSITE" id="PS50014">
    <property type="entry name" value="BROMODOMAIN_2"/>
    <property type="match status" value="1"/>
</dbReference>
<feature type="region of interest" description="Disordered" evidence="12">
    <location>
        <begin position="378"/>
        <end position="497"/>
    </location>
</feature>
<feature type="repeat" description="WD" evidence="10">
    <location>
        <begin position="180"/>
        <end position="221"/>
    </location>
</feature>
<accession>A0A834FY86</accession>
<dbReference type="GO" id="GO:0007019">
    <property type="term" value="P:microtubule depolymerization"/>
    <property type="evidence" value="ECO:0007669"/>
    <property type="project" value="TreeGrafter"/>
</dbReference>
<feature type="compositionally biased region" description="Basic and acidic residues" evidence="12">
    <location>
        <begin position="1078"/>
        <end position="1088"/>
    </location>
</feature>
<dbReference type="FunFam" id="2.130.10.10:FF:000183">
    <property type="entry name" value="Katanin p80 WD40 repeat-containing subunit B1"/>
    <property type="match status" value="1"/>
</dbReference>
<reference evidence="14" key="1">
    <citation type="submission" date="2019-11" db="EMBL/GenBank/DDBJ databases">
        <authorList>
            <person name="Liu Y."/>
            <person name="Hou J."/>
            <person name="Li T.-Q."/>
            <person name="Guan C.-H."/>
            <person name="Wu X."/>
            <person name="Wu H.-Z."/>
            <person name="Ling F."/>
            <person name="Zhang R."/>
            <person name="Shi X.-G."/>
            <person name="Ren J.-P."/>
            <person name="Chen E.-F."/>
            <person name="Sun J.-M."/>
        </authorList>
    </citation>
    <scope>NUCLEOTIDE SEQUENCE</scope>
    <source>
        <strain evidence="14">Adult_tree_wgs_1</strain>
        <tissue evidence="14">Leaves</tissue>
    </source>
</reference>
<dbReference type="InterPro" id="IPR020472">
    <property type="entry name" value="WD40_PAC1"/>
</dbReference>
<feature type="compositionally biased region" description="Basic residues" evidence="12">
    <location>
        <begin position="1068"/>
        <end position="1077"/>
    </location>
</feature>
<comment type="function">
    <text evidence="8">May participate in a complex which severs microtubules in an ATP-dependent manner. Microtubule severing may promote rapid reorganization of cellular microtubule arrays.</text>
</comment>
<feature type="domain" description="Bromo" evidence="13">
    <location>
        <begin position="1140"/>
        <end position="1210"/>
    </location>
</feature>
<dbReference type="InterPro" id="IPR001680">
    <property type="entry name" value="WD40_rpt"/>
</dbReference>
<dbReference type="InterPro" id="IPR001487">
    <property type="entry name" value="Bromodomain"/>
</dbReference>
<dbReference type="Proteomes" id="UP000626092">
    <property type="component" value="Unassembled WGS sequence"/>
</dbReference>
<feature type="compositionally biased region" description="Polar residues" evidence="12">
    <location>
        <begin position="1299"/>
        <end position="1317"/>
    </location>
</feature>
<evidence type="ECO:0000256" key="6">
    <source>
        <dbReference type="ARBA" id="ARBA00023117"/>
    </source>
</evidence>
<feature type="coiled-coil region" evidence="11">
    <location>
        <begin position="936"/>
        <end position="963"/>
    </location>
</feature>
<evidence type="ECO:0000256" key="4">
    <source>
        <dbReference type="ARBA" id="ARBA00022701"/>
    </source>
</evidence>
<comment type="similarity">
    <text evidence="8">Belongs to the WD repeat KATNB1 family.</text>
</comment>
<evidence type="ECO:0000313" key="14">
    <source>
        <dbReference type="EMBL" id="KAF7119730.1"/>
    </source>
</evidence>
<dbReference type="GO" id="GO:0005737">
    <property type="term" value="C:cytoplasm"/>
    <property type="evidence" value="ECO:0007669"/>
    <property type="project" value="UniProtKB-UniRule"/>
</dbReference>
<dbReference type="InterPro" id="IPR019775">
    <property type="entry name" value="WD40_repeat_CS"/>
</dbReference>
<dbReference type="Gene3D" id="2.130.10.10">
    <property type="entry name" value="YVTN repeat-like/Quinoprotein amine dehydrogenase"/>
    <property type="match status" value="2"/>
</dbReference>
<feature type="compositionally biased region" description="Basic and acidic residues" evidence="12">
    <location>
        <begin position="1347"/>
        <end position="1358"/>
    </location>
</feature>
<evidence type="ECO:0000256" key="7">
    <source>
        <dbReference type="ARBA" id="ARBA00023212"/>
    </source>
</evidence>
<evidence type="ECO:0000256" key="2">
    <source>
        <dbReference type="ARBA" id="ARBA00022490"/>
    </source>
</evidence>
<feature type="repeat" description="WD" evidence="10">
    <location>
        <begin position="138"/>
        <end position="179"/>
    </location>
</feature>
<dbReference type="InterPro" id="IPR026962">
    <property type="entry name" value="KTNB1"/>
</dbReference>
<keyword evidence="3 10" id="KW-0853">WD repeat</keyword>
<evidence type="ECO:0000259" key="13">
    <source>
        <dbReference type="PROSITE" id="PS50014"/>
    </source>
</evidence>
<feature type="region of interest" description="Disordered" evidence="12">
    <location>
        <begin position="979"/>
        <end position="1090"/>
    </location>
</feature>
<feature type="compositionally biased region" description="Polar residues" evidence="12">
    <location>
        <begin position="1055"/>
        <end position="1065"/>
    </location>
</feature>
<dbReference type="Pfam" id="PF13925">
    <property type="entry name" value="Katanin_con80"/>
    <property type="match status" value="1"/>
</dbReference>
<dbReference type="PROSITE" id="PS50294">
    <property type="entry name" value="WD_REPEATS_REGION"/>
    <property type="match status" value="4"/>
</dbReference>
<feature type="compositionally biased region" description="Polar residues" evidence="12">
    <location>
        <begin position="397"/>
        <end position="406"/>
    </location>
</feature>
<comment type="caution">
    <text evidence="14">The sequence shown here is derived from an EMBL/GenBank/DDBJ whole genome shotgun (WGS) entry which is preliminary data.</text>
</comment>
<evidence type="ECO:0000256" key="3">
    <source>
        <dbReference type="ARBA" id="ARBA00022574"/>
    </source>
</evidence>
<dbReference type="GO" id="GO:0008352">
    <property type="term" value="C:katanin complex"/>
    <property type="evidence" value="ECO:0007669"/>
    <property type="project" value="InterPro"/>
</dbReference>
<dbReference type="SUPFAM" id="SSF50978">
    <property type="entry name" value="WD40 repeat-like"/>
    <property type="match status" value="1"/>
</dbReference>
<dbReference type="CDD" id="cd00200">
    <property type="entry name" value="WD40"/>
    <property type="match status" value="1"/>
</dbReference>
<dbReference type="SUPFAM" id="SSF47370">
    <property type="entry name" value="Bromodomain"/>
    <property type="match status" value="1"/>
</dbReference>
<dbReference type="Pfam" id="PF00400">
    <property type="entry name" value="WD40"/>
    <property type="match status" value="6"/>
</dbReference>
<feature type="compositionally biased region" description="Basic and acidic residues" evidence="12">
    <location>
        <begin position="1016"/>
        <end position="1050"/>
    </location>
</feature>
<evidence type="ECO:0000256" key="1">
    <source>
        <dbReference type="ARBA" id="ARBA00004245"/>
    </source>
</evidence>
<dbReference type="Gene3D" id="1.20.920.10">
    <property type="entry name" value="Bromodomain-like"/>
    <property type="match status" value="1"/>
</dbReference>
<dbReference type="PANTHER" id="PTHR19845">
    <property type="entry name" value="KATANIN P80 SUBUNIT"/>
    <property type="match status" value="1"/>
</dbReference>
<feature type="region of interest" description="Disordered" evidence="12">
    <location>
        <begin position="1284"/>
        <end position="1358"/>
    </location>
</feature>
<dbReference type="SMART" id="SM00320">
    <property type="entry name" value="WD40"/>
    <property type="match status" value="6"/>
</dbReference>
<dbReference type="SMART" id="SM00297">
    <property type="entry name" value="BROMO"/>
    <property type="match status" value="1"/>
</dbReference>
<sequence>MAKRGYKLQEFVAHSGSVNCLSIGKKTCRLFATGGDDQKVNLWSIGKSTSLKGLSGHASPVESVTFNSAEVLVLAGASAGVVKLWDLEETKMVRTLTGHRSNCTAVEFHPFGEFFASGAMDTNLKVWDIRKKGCIHTYKGHTQGISAVKFTPDGRWVVSGGLDNVVKVWDLTAGKLLHDFKFHEGHIRSLDFHPLEFLLATGSADRTVKFWDLETFELIGSVRPEVTELFNSSLNSGKATGVRSITFHPDGRTLFCGLDESLKVYSWEPIVCHDTVDMGWSALGNLCIHDGKLMGCSYYRNSVAVWAADISLIKPYGVGIVPEQDSQFEQKHDLQESSLLKVGSHRRTASSLRSSSPEYETKEIKTIYVDRANPVASKRAGSYTSPKVVPPSDSKEMNSLPNQKQSPAVGMHAKSVGQTNSKSFIVPSVVPRDCPDGKDSTNTRRESNTSARAGIGMPLRPPHVRRPSATKFDVDRLSVPSESEPYRRTSGDTAVDPTFHDRLVADDNAEDTSVEKHLDIKIVAQKFDKVLSPKTPSKNCHESLNGSEGTKAVKYVNGVAVVRGRTRSLVERFEMKERSSTDEFQAPDTSPESLSEVAKINVMLCLSSNGHPPITGRELHSSDAGNLTVDVIGIGIHSGANNSHPQVAGQEVLSANDFNHTEDLMQNHDVLLSTLRSRLTKLQVVRHFWERNDIKGAIDAVKKFPDHSVQAELISILVDKMEILSLDLFSCLLPVLLCLLDSKIERHANISLEMLLKLVAVFGPVVRSTISAPPAVGIDLHAEQRLKCCNQCSIQLQKIQNILPALVRTAFSGVHFALTTTGMATNQVMVRADSLRGIGIPRGGGGIVGVHVEGGLRMVVVARGRRRWGTWEELILGGAVLRHGTQSWGAVASELRARTLFPYSFTPEACKAKYEDLKQRYSGCKAWFEELRKKRVAELRQELEKSDDSIGSLECKLESLKAEKENCCHLGYGSSRTASPVPILTSERVESSGKETSKDGLSAGSFCQIPESVAEMSRHPDSDSSEQEKISAIKKSVDEISESSKQEKLPGNENLAETSNEQGVTLLQKRRGKRKRKDYYNREPRELSVGESENLGSTNVVENSTSECGPMVRSSSMNDYEIGSCGVGNGDLRDIFTSVAENKYALVFRHRLDSQKRARYKKTVRWHMDFDTIRARISSCSITSVKELFRDLLLLANNALVFYSKRTREYKTALLLRDIVTKAYRQHCMESSTRSASALFPLSPMCNPPVKPRSVRLCNRKLPAKLPNAENVIDGIPRVRENPRNVENMSFGTRERLGNPSNAENSEVCRKQSNSEPGPSPESMFGKKSCIRARKVGCGSSRGRPKGLIEDRKRARRR</sequence>
<evidence type="ECO:0000256" key="8">
    <source>
        <dbReference type="HAMAP-Rule" id="MF_03022"/>
    </source>
</evidence>
<evidence type="ECO:0000256" key="10">
    <source>
        <dbReference type="PROSITE-ProRule" id="PRU00221"/>
    </source>
</evidence>
<keyword evidence="15" id="KW-1185">Reference proteome</keyword>
<dbReference type="InterPro" id="IPR036427">
    <property type="entry name" value="Bromodomain-like_sf"/>
</dbReference>
<name>A0A834FY86_RHOSS</name>
<dbReference type="GO" id="GO:0008017">
    <property type="term" value="F:microtubule binding"/>
    <property type="evidence" value="ECO:0007669"/>
    <property type="project" value="UniProtKB-UniRule"/>
</dbReference>
<gene>
    <name evidence="14" type="ORF">RHSIM_Rhsim13G0175400</name>
</gene>
<evidence type="ECO:0000313" key="15">
    <source>
        <dbReference type="Proteomes" id="UP000626092"/>
    </source>
</evidence>
<feature type="compositionally biased region" description="Basic and acidic residues" evidence="12">
    <location>
        <begin position="433"/>
        <end position="447"/>
    </location>
</feature>
<dbReference type="HAMAP" id="MF_03022">
    <property type="entry name" value="Katanin_p80_B1"/>
    <property type="match status" value="1"/>
</dbReference>
<feature type="repeat" description="WD" evidence="10">
    <location>
        <begin position="54"/>
        <end position="95"/>
    </location>
</feature>
<feature type="repeat" description="WD" evidence="10">
    <location>
        <begin position="11"/>
        <end position="53"/>
    </location>
</feature>
<dbReference type="GO" id="GO:0051013">
    <property type="term" value="P:microtubule severing"/>
    <property type="evidence" value="ECO:0007669"/>
    <property type="project" value="UniProtKB-UniRule"/>
</dbReference>
<keyword evidence="5" id="KW-0677">Repeat</keyword>
<dbReference type="PANTHER" id="PTHR19845:SF15">
    <property type="entry name" value="KATANIN P80 WD40 REPEAT-CONTAINING SUBUNIT B1 HOMOLOG KTN80.2"/>
    <property type="match status" value="1"/>
</dbReference>
<feature type="repeat" description="WD" evidence="10">
    <location>
        <begin position="96"/>
        <end position="137"/>
    </location>
</feature>
<dbReference type="GO" id="GO:0005874">
    <property type="term" value="C:microtubule"/>
    <property type="evidence" value="ECO:0007669"/>
    <property type="project" value="UniProtKB-KW"/>
</dbReference>
<dbReference type="Pfam" id="PF00439">
    <property type="entry name" value="Bromodomain"/>
    <property type="match status" value="1"/>
</dbReference>
<keyword evidence="6 9" id="KW-0103">Bromodomain</keyword>
<dbReference type="PRINTS" id="PR00320">
    <property type="entry name" value="GPROTEINBRPT"/>
</dbReference>
<dbReference type="PROSITE" id="PS50082">
    <property type="entry name" value="WD_REPEATS_2"/>
    <property type="match status" value="5"/>
</dbReference>
<keyword evidence="2 8" id="KW-0963">Cytoplasm</keyword>
<comment type="subcellular location">
    <subcellularLocation>
        <location evidence="1 8">Cytoplasm</location>
        <location evidence="1 8">Cytoskeleton</location>
    </subcellularLocation>
</comment>
<evidence type="ECO:0000256" key="11">
    <source>
        <dbReference type="SAM" id="Coils"/>
    </source>
</evidence>
<evidence type="ECO:0000256" key="12">
    <source>
        <dbReference type="SAM" id="MobiDB-lite"/>
    </source>
</evidence>
<keyword evidence="4 8" id="KW-0493">Microtubule</keyword>
<dbReference type="OrthoDB" id="538223at2759"/>
<keyword evidence="7 8" id="KW-0206">Cytoskeleton</keyword>
<keyword evidence="11" id="KW-0175">Coiled coil</keyword>
<feature type="compositionally biased region" description="Basic and acidic residues" evidence="12">
    <location>
        <begin position="987"/>
        <end position="998"/>
    </location>
</feature>
<proteinExistence type="inferred from homology"/>